<reference evidence="2" key="1">
    <citation type="submission" date="2012-08" db="EMBL/GenBank/DDBJ databases">
        <title>The Genome Sequence of Wuchereria bancrofti.</title>
        <authorList>
            <person name="Nutman T.B."/>
            <person name="Fink D.L."/>
            <person name="Russ C."/>
            <person name="Young S."/>
            <person name="Zeng Q."/>
            <person name="Koehrsen M."/>
            <person name="Alvarado L."/>
            <person name="Berlin A."/>
            <person name="Chapman S.B."/>
            <person name="Chen Z."/>
            <person name="Freedman E."/>
            <person name="Gellesch M."/>
            <person name="Goldberg J."/>
            <person name="Griggs A."/>
            <person name="Gujja S."/>
            <person name="Heilman E.R."/>
            <person name="Heiman D."/>
            <person name="Hepburn T."/>
            <person name="Howarth C."/>
            <person name="Jen D."/>
            <person name="Larson L."/>
            <person name="Lewis B."/>
            <person name="Mehta T."/>
            <person name="Park D."/>
            <person name="Pearson M."/>
            <person name="Roberts A."/>
            <person name="Saif S."/>
            <person name="Shea T."/>
            <person name="Shenoy N."/>
            <person name="Sisk P."/>
            <person name="Stolte C."/>
            <person name="Sykes S."/>
            <person name="Walk T."/>
            <person name="White J."/>
            <person name="Yandava C."/>
            <person name="Haas B."/>
            <person name="Henn M.R."/>
            <person name="Nusbaum C."/>
            <person name="Birren B."/>
        </authorList>
    </citation>
    <scope>NUCLEOTIDE SEQUENCE [LARGE SCALE GENOMIC DNA]</scope>
    <source>
        <strain evidence="2">NA</strain>
    </source>
</reference>
<dbReference type="Proteomes" id="UP000004810">
    <property type="component" value="Unassembled WGS sequence"/>
</dbReference>
<comment type="caution">
    <text evidence="1">The sequence shown here is derived from an EMBL/GenBank/DDBJ whole genome shotgun (WGS) entry which is preliminary data.</text>
</comment>
<evidence type="ECO:0000313" key="1">
    <source>
        <dbReference type="EMBL" id="EJW77759.1"/>
    </source>
</evidence>
<protein>
    <submittedName>
        <fullName evidence="1">Uncharacterized protein</fullName>
    </submittedName>
</protein>
<accession>J9ER52</accession>
<gene>
    <name evidence="1" type="ORF">WUBG_11329</name>
</gene>
<dbReference type="AlphaFoldDB" id="J9ER52"/>
<sequence>MRCIFGSFQIPVTKPIDVRTKFYNAEINVRVILFSPNNPVCNQLVVYGDDALVFDIDKLGVRLIKVESFSRLWDYFSGIVTDYSLGCLLTLKVTALLSLTSEKYE</sequence>
<dbReference type="EMBL" id="ADBV01007382">
    <property type="protein sequence ID" value="EJW77759.1"/>
    <property type="molecule type" value="Genomic_DNA"/>
</dbReference>
<proteinExistence type="predicted"/>
<organism evidence="1 2">
    <name type="scientific">Wuchereria bancrofti</name>
    <dbReference type="NCBI Taxonomy" id="6293"/>
    <lineage>
        <taxon>Eukaryota</taxon>
        <taxon>Metazoa</taxon>
        <taxon>Ecdysozoa</taxon>
        <taxon>Nematoda</taxon>
        <taxon>Chromadorea</taxon>
        <taxon>Rhabditida</taxon>
        <taxon>Spirurina</taxon>
        <taxon>Spiruromorpha</taxon>
        <taxon>Filarioidea</taxon>
        <taxon>Onchocercidae</taxon>
        <taxon>Wuchereria</taxon>
    </lineage>
</organism>
<name>J9ER52_WUCBA</name>
<evidence type="ECO:0000313" key="2">
    <source>
        <dbReference type="Proteomes" id="UP000004810"/>
    </source>
</evidence>